<evidence type="ECO:0000313" key="2">
    <source>
        <dbReference type="Proteomes" id="UP001319200"/>
    </source>
</evidence>
<keyword evidence="2" id="KW-1185">Reference proteome</keyword>
<evidence type="ECO:0000313" key="1">
    <source>
        <dbReference type="EMBL" id="MBT1698163.1"/>
    </source>
</evidence>
<dbReference type="AlphaFoldDB" id="A0AAP2DKP3"/>
<protein>
    <submittedName>
        <fullName evidence="1">Uncharacterized protein</fullName>
    </submittedName>
</protein>
<gene>
    <name evidence="1" type="ORF">KK083_14820</name>
</gene>
<dbReference type="RefSeq" id="WP_254164049.1">
    <property type="nucleotide sequence ID" value="NZ_JAHESF010000013.1"/>
</dbReference>
<reference evidence="1 2" key="1">
    <citation type="submission" date="2021-05" db="EMBL/GenBank/DDBJ databases">
        <title>A Polyphasic approach of four new species of the genus Ohtaekwangia: Ohtaekwangia histidinii sp. nov., Ohtaekwangia cretensis sp. nov., Ohtaekwangia indiensis sp. nov., Ohtaekwangia reichenbachii sp. nov. from diverse environment.</title>
        <authorList>
            <person name="Octaviana S."/>
        </authorList>
    </citation>
    <scope>NUCLEOTIDE SEQUENCE [LARGE SCALE GENOMIC DNA]</scope>
    <source>
        <strain evidence="1 2">PWU4</strain>
    </source>
</reference>
<dbReference type="Proteomes" id="UP001319200">
    <property type="component" value="Unassembled WGS sequence"/>
</dbReference>
<organism evidence="1 2">
    <name type="scientific">Chryseosolibacter histidini</name>
    <dbReference type="NCBI Taxonomy" id="2782349"/>
    <lineage>
        <taxon>Bacteria</taxon>
        <taxon>Pseudomonadati</taxon>
        <taxon>Bacteroidota</taxon>
        <taxon>Cytophagia</taxon>
        <taxon>Cytophagales</taxon>
        <taxon>Chryseotaleaceae</taxon>
        <taxon>Chryseosolibacter</taxon>
    </lineage>
</organism>
<name>A0AAP2DKP3_9BACT</name>
<proteinExistence type="predicted"/>
<dbReference type="EMBL" id="JAHESF010000013">
    <property type="protein sequence ID" value="MBT1698163.1"/>
    <property type="molecule type" value="Genomic_DNA"/>
</dbReference>
<comment type="caution">
    <text evidence="1">The sequence shown here is derived from an EMBL/GenBank/DDBJ whole genome shotgun (WGS) entry which is preliminary data.</text>
</comment>
<sequence>MLRPVPPSGPPLDMALTFVHGYTWLKDDPGPSDLHRQMSVAAYKRNLALFKAIISSEDPKTPFVDVGASVLLKLVNGSSSSPKFLSGSPSEKYVTLLREFLAPEKWNAPVPTKDFLLTGYPSLEASYKFELGREPETWTWLDKWNRALRIDPIVRALSAPQNTPTQKRARGLLAPNSKELTGNGPVDSFLKAYREINQLRSLYVTDVGSAAQKAHERRKLLALDLLVLGLNDPVREVFDNVGLWPVFQYCAYVEVWWLYIEHLVVRCSLPLDEVHYSLSSVVAVAIFEAITGMTIPAPNHSSYLNAPRHAKQKQDESGSLRIELMPIWGALTVDEAWAQLWTLAMEGVKTPFILRNSLSSLESPARKGETGTSVRRADVAITAGELVLHWPRYPETHKLPSITNDAWDENGDKFSISKHSRYTAQLKLFVAASISKLAVTDLGLPAPLLKLVDDTYNKTQAKEIKIHWDQSDDPARSRATLTERVPLLQTSTLEIAKKETLTEAEVMGLNLDRSRYSDAINARTNSGLVSPLRLVAGCFPWGGRKLPHITHRDGLTFDLQMGADSQRWPPIDENVTRHLEGAISINWPGLLRILARSNRADSLSASTITHAPGEGRKAMRMTLQEVQSGYRDAVVKYQRVMKELKDKPFPLPLSVAGRTAVTRLAVQLHRDGDSAKARVLYNLVVITTLGEKMARRVVANPLILRHSSMETGAFKGENRQLIFRGLITDVLVQPTIARVEAIVRHVLVKNIDNKGFAGTGSRDALMKGYEPELNATGEWESIERRIQDLPLAHTEAGVQRGLIATISLLLSGMRMLIFGAPALYTRALRVLTEAAKDDVAVANALLTCAGRLTKERFMITEFAFMPHNHSDHHHVQFGAQGYGEMYDRRSADWGLRAELDDLEPMLAVWLDLGIDLKPFMKYLESQKASTAGMPKAMSEERDAIMTLVSIYISDFDKRFLPNRAPNPFDGDNAKGYARFAVARGRLNSLLMRANDSLLIAAKPPQARGTEVNDLSNASIEIMNALKAAIDFRATKEYLEETRKRGLAVTVDPLEIWEDECLTEVAKSLQGPDRFRQRLQQVLNFTVASSPEGPDGETDFAPEERECDISSEFEEEEEFRRAVIQELLERRVPATE</sequence>
<accession>A0AAP2DKP3</accession>